<evidence type="ECO:0000256" key="1">
    <source>
        <dbReference type="ARBA" id="ARBA00009156"/>
    </source>
</evidence>
<keyword evidence="2" id="KW-0808">Transferase</keyword>
<dbReference type="Pfam" id="PF02782">
    <property type="entry name" value="FGGY_C"/>
    <property type="match status" value="1"/>
</dbReference>
<feature type="domain" description="Carbohydrate kinase FGGY N-terminal" evidence="4">
    <location>
        <begin position="4"/>
        <end position="243"/>
    </location>
</feature>
<dbReference type="InterPro" id="IPR018485">
    <property type="entry name" value="FGGY_C"/>
</dbReference>
<dbReference type="OrthoDB" id="9805576at2"/>
<feature type="domain" description="Carbohydrate kinase FGGY C-terminal" evidence="5">
    <location>
        <begin position="257"/>
        <end position="429"/>
    </location>
</feature>
<dbReference type="InterPro" id="IPR000577">
    <property type="entry name" value="Carb_kinase_FGGY"/>
</dbReference>
<name>A0A1G7C7M1_9BACT</name>
<proteinExistence type="inferred from homology"/>
<dbReference type="EMBL" id="FNAN01000004">
    <property type="protein sequence ID" value="SDE35331.1"/>
    <property type="molecule type" value="Genomic_DNA"/>
</dbReference>
<keyword evidence="3 6" id="KW-0418">Kinase</keyword>
<comment type="similarity">
    <text evidence="1">Belongs to the FGGY kinase family.</text>
</comment>
<accession>A0A1G7C7M1</accession>
<organism evidence="6 7">
    <name type="scientific">Dyadobacter soli</name>
    <dbReference type="NCBI Taxonomy" id="659014"/>
    <lineage>
        <taxon>Bacteria</taxon>
        <taxon>Pseudomonadati</taxon>
        <taxon>Bacteroidota</taxon>
        <taxon>Cytophagia</taxon>
        <taxon>Cytophagales</taxon>
        <taxon>Spirosomataceae</taxon>
        <taxon>Dyadobacter</taxon>
    </lineage>
</organism>
<dbReference type="GO" id="GO:0005975">
    <property type="term" value="P:carbohydrate metabolic process"/>
    <property type="evidence" value="ECO:0007669"/>
    <property type="project" value="InterPro"/>
</dbReference>
<dbReference type="PANTHER" id="PTHR43095">
    <property type="entry name" value="SUGAR KINASE"/>
    <property type="match status" value="1"/>
</dbReference>
<evidence type="ECO:0000313" key="7">
    <source>
        <dbReference type="Proteomes" id="UP000198748"/>
    </source>
</evidence>
<dbReference type="InterPro" id="IPR043129">
    <property type="entry name" value="ATPase_NBD"/>
</dbReference>
<evidence type="ECO:0000313" key="6">
    <source>
        <dbReference type="EMBL" id="SDE35331.1"/>
    </source>
</evidence>
<evidence type="ECO:0000256" key="2">
    <source>
        <dbReference type="ARBA" id="ARBA00022679"/>
    </source>
</evidence>
<dbReference type="GO" id="GO:0016301">
    <property type="term" value="F:kinase activity"/>
    <property type="evidence" value="ECO:0007669"/>
    <property type="project" value="UniProtKB-KW"/>
</dbReference>
<sequence>MHSYFIGIDVGTQGVRVVMLDEAGHTIGSSEKVFPLTPHSREEQSPALWWDSVWECLQKLLTDARKSIDLNAIKAVSVTSTSGTVIPLDEQNEPLHDALMYSDTRPAAEGKYCREIAERHHPEGYTGFNASSGLSKMVWYSNHFTEQAARIKTWIHATDFIIGKLCGDYSVTDYTNALKSGFDVGAGEWPSWLTEHLPLRKEWLQKVVPSGTHIGTLMPDLAAKLGIPRIQIIAGMTDGCASQIASGAVQPGDWNTTIGTTLVVKGVTVQEIRDPEGRLYSHRHPEGYWMPGGAGNIGADWVSAGFADDLPTLTEAAANLIPTGLIAYPLLQQGERFPFIAPQARGFEPANTSRAAAFAANMEGVAFVERYAYEMIESLSGEEVNAVYTAGGGSNSDVWLTIRANVLNRPVHKCGNATGAAGAAIVAAAGSHFGTLTEAARAMTRIEKTIHPEQALTKAYAAQYDNFIQTLTEKGSIAGPVPITH</sequence>
<gene>
    <name evidence="6" type="ORF">SAMN04487996_104427</name>
</gene>
<dbReference type="Proteomes" id="UP000198748">
    <property type="component" value="Unassembled WGS sequence"/>
</dbReference>
<dbReference type="InterPro" id="IPR018484">
    <property type="entry name" value="FGGY_N"/>
</dbReference>
<protein>
    <submittedName>
        <fullName evidence="6">Sugar (Pentulose or hexulose) kinase</fullName>
    </submittedName>
</protein>
<evidence type="ECO:0000259" key="4">
    <source>
        <dbReference type="Pfam" id="PF00370"/>
    </source>
</evidence>
<dbReference type="InterPro" id="IPR050406">
    <property type="entry name" value="FGGY_Carb_Kinase"/>
</dbReference>
<dbReference type="RefSeq" id="WP_090148402.1">
    <property type="nucleotide sequence ID" value="NZ_FNAN01000004.1"/>
</dbReference>
<dbReference type="AlphaFoldDB" id="A0A1G7C7M1"/>
<dbReference type="Gene3D" id="3.30.420.40">
    <property type="match status" value="2"/>
</dbReference>
<dbReference type="SUPFAM" id="SSF53067">
    <property type="entry name" value="Actin-like ATPase domain"/>
    <property type="match status" value="2"/>
</dbReference>
<dbReference type="CDD" id="cd07783">
    <property type="entry name" value="ASKHA_NBD_FGGY_SePSK_AtXK1-like"/>
    <property type="match status" value="1"/>
</dbReference>
<evidence type="ECO:0000256" key="3">
    <source>
        <dbReference type="ARBA" id="ARBA00022777"/>
    </source>
</evidence>
<dbReference type="STRING" id="659014.SAMN04487996_104427"/>
<dbReference type="Pfam" id="PF00370">
    <property type="entry name" value="FGGY_N"/>
    <property type="match status" value="1"/>
</dbReference>
<dbReference type="PIRSF" id="PIRSF000538">
    <property type="entry name" value="GlpK"/>
    <property type="match status" value="1"/>
</dbReference>
<reference evidence="7" key="1">
    <citation type="submission" date="2016-10" db="EMBL/GenBank/DDBJ databases">
        <authorList>
            <person name="Varghese N."/>
            <person name="Submissions S."/>
        </authorList>
    </citation>
    <scope>NUCLEOTIDE SEQUENCE [LARGE SCALE GENOMIC DNA]</scope>
    <source>
        <strain evidence="7">DSM 25329</strain>
    </source>
</reference>
<evidence type="ECO:0000259" key="5">
    <source>
        <dbReference type="Pfam" id="PF02782"/>
    </source>
</evidence>
<keyword evidence="7" id="KW-1185">Reference proteome</keyword>